<evidence type="ECO:0000313" key="2">
    <source>
        <dbReference type="EMBL" id="KAF0889425.1"/>
    </source>
</evidence>
<dbReference type="InterPro" id="IPR011676">
    <property type="entry name" value="DUF1618"/>
</dbReference>
<evidence type="ECO:0000259" key="1">
    <source>
        <dbReference type="Pfam" id="PF07762"/>
    </source>
</evidence>
<feature type="domain" description="DUF1618" evidence="1">
    <location>
        <begin position="22"/>
        <end position="124"/>
    </location>
</feature>
<reference evidence="2 3" key="1">
    <citation type="submission" date="2019-11" db="EMBL/GenBank/DDBJ databases">
        <title>Whole genome sequence of Oryza granulata.</title>
        <authorList>
            <person name="Li W."/>
        </authorList>
    </citation>
    <scope>NUCLEOTIDE SEQUENCE [LARGE SCALE GENOMIC DNA]</scope>
    <source>
        <strain evidence="3">cv. Menghai</strain>
        <tissue evidence="2">Leaf</tissue>
    </source>
</reference>
<protein>
    <recommendedName>
        <fullName evidence="1">DUF1618 domain-containing protein</fullName>
    </recommendedName>
</protein>
<organism evidence="2 3">
    <name type="scientific">Oryza meyeriana var. granulata</name>
    <dbReference type="NCBI Taxonomy" id="110450"/>
    <lineage>
        <taxon>Eukaryota</taxon>
        <taxon>Viridiplantae</taxon>
        <taxon>Streptophyta</taxon>
        <taxon>Embryophyta</taxon>
        <taxon>Tracheophyta</taxon>
        <taxon>Spermatophyta</taxon>
        <taxon>Magnoliopsida</taxon>
        <taxon>Liliopsida</taxon>
        <taxon>Poales</taxon>
        <taxon>Poaceae</taxon>
        <taxon>BOP clade</taxon>
        <taxon>Oryzoideae</taxon>
        <taxon>Oryzeae</taxon>
        <taxon>Oryzinae</taxon>
        <taxon>Oryza</taxon>
        <taxon>Oryza meyeriana</taxon>
    </lineage>
</organism>
<dbReference type="AlphaFoldDB" id="A0A6G1BM53"/>
<comment type="caution">
    <text evidence="2">The sequence shown here is derived from an EMBL/GenBank/DDBJ whole genome shotgun (WGS) entry which is preliminary data.</text>
</comment>
<gene>
    <name evidence="2" type="ORF">E2562_024491</name>
</gene>
<sequence>MIPFDNQLCWINYVEASSFVTPRTRECLWFYRGVSVIDAGRELKFINVTRHDGLGLQPLKRGTGFTVTCYTLKFEERNKHQSQRAMEWKEDYKITSDELWSLNTPECLPRNVLMFPQVNIDKPHEGLKTEDADLTYAKSELPVLPAEFSKFISMSRKRKNME</sequence>
<dbReference type="Pfam" id="PF07762">
    <property type="entry name" value="DUF1618"/>
    <property type="match status" value="1"/>
</dbReference>
<dbReference type="EMBL" id="SPHZ02000012">
    <property type="protein sequence ID" value="KAF0889425.1"/>
    <property type="molecule type" value="Genomic_DNA"/>
</dbReference>
<proteinExistence type="predicted"/>
<accession>A0A6G1BM53</accession>
<dbReference type="OrthoDB" id="662120at2759"/>
<keyword evidence="3" id="KW-1185">Reference proteome</keyword>
<name>A0A6G1BM53_9ORYZ</name>
<dbReference type="Proteomes" id="UP000479710">
    <property type="component" value="Unassembled WGS sequence"/>
</dbReference>
<evidence type="ECO:0000313" key="3">
    <source>
        <dbReference type="Proteomes" id="UP000479710"/>
    </source>
</evidence>